<proteinExistence type="predicted"/>
<gene>
    <name evidence="1" type="ORF">A2U01_0003853</name>
</gene>
<dbReference type="AlphaFoldDB" id="A0A392M734"/>
<dbReference type="EMBL" id="LXQA010004560">
    <property type="protein sequence ID" value="MCH83039.1"/>
    <property type="molecule type" value="Genomic_DNA"/>
</dbReference>
<organism evidence="1 2">
    <name type="scientific">Trifolium medium</name>
    <dbReference type="NCBI Taxonomy" id="97028"/>
    <lineage>
        <taxon>Eukaryota</taxon>
        <taxon>Viridiplantae</taxon>
        <taxon>Streptophyta</taxon>
        <taxon>Embryophyta</taxon>
        <taxon>Tracheophyta</taxon>
        <taxon>Spermatophyta</taxon>
        <taxon>Magnoliopsida</taxon>
        <taxon>eudicotyledons</taxon>
        <taxon>Gunneridae</taxon>
        <taxon>Pentapetalae</taxon>
        <taxon>rosids</taxon>
        <taxon>fabids</taxon>
        <taxon>Fabales</taxon>
        <taxon>Fabaceae</taxon>
        <taxon>Papilionoideae</taxon>
        <taxon>50 kb inversion clade</taxon>
        <taxon>NPAAA clade</taxon>
        <taxon>Hologalegina</taxon>
        <taxon>IRL clade</taxon>
        <taxon>Trifolieae</taxon>
        <taxon>Trifolium</taxon>
    </lineage>
</organism>
<comment type="caution">
    <text evidence="1">The sequence shown here is derived from an EMBL/GenBank/DDBJ whole genome shotgun (WGS) entry which is preliminary data.</text>
</comment>
<keyword evidence="2" id="KW-1185">Reference proteome</keyword>
<evidence type="ECO:0000313" key="2">
    <source>
        <dbReference type="Proteomes" id="UP000265520"/>
    </source>
</evidence>
<dbReference type="Proteomes" id="UP000265520">
    <property type="component" value="Unassembled WGS sequence"/>
</dbReference>
<accession>A0A392M734</accession>
<protein>
    <submittedName>
        <fullName evidence="1">Uncharacterized protein</fullName>
    </submittedName>
</protein>
<sequence>MGDIEEAFAQSLSLGEASIRTSLQISSRDQKKTKLTSDSESDSTLASDADVSLQFLSSGSETSEVNNSEFDQFRF</sequence>
<reference evidence="1 2" key="1">
    <citation type="journal article" date="2018" name="Front. Plant Sci.">
        <title>Red Clover (Trifolium pratense) and Zigzag Clover (T. medium) - A Picture of Genomic Similarities and Differences.</title>
        <authorList>
            <person name="Dluhosova J."/>
            <person name="Istvanek J."/>
            <person name="Nedelnik J."/>
            <person name="Repkova J."/>
        </authorList>
    </citation>
    <scope>NUCLEOTIDE SEQUENCE [LARGE SCALE GENOMIC DNA]</scope>
    <source>
        <strain evidence="2">cv. 10/8</strain>
        <tissue evidence="1">Leaf</tissue>
    </source>
</reference>
<evidence type="ECO:0000313" key="1">
    <source>
        <dbReference type="EMBL" id="MCH83039.1"/>
    </source>
</evidence>
<name>A0A392M734_9FABA</name>